<proteinExistence type="predicted"/>
<dbReference type="InterPro" id="IPR043504">
    <property type="entry name" value="Peptidase_S1_PA_chymotrypsin"/>
</dbReference>
<sequence length="568" mass="62881">MAWSYTPICIRFLPKYNDKLIAVSGIFLVLKDEKDDIIDKAFLSICNLTNAEMESKYNIFVSAGGLINETELKWVPVSFDFYSNIFNKNSSTSDKLYTSIKYFTSHGFKLIPFESRGSQDVDFLYGVKIAGFKMNSANFEYFSRSVKNSLQVISFRGSAINSNIIIESSPFSFTNPALFINFVSHGTINLVISQDDENDERELGYISDTKYLENMVGGVVKVDEVNSIGLVLGNVRKLNGDGDLTLILSWNTILRGLKGARTSGRLEPSPLASEIHFITNNLPENVADSEHRHGTSKGVLAITVESSSPHRSYWGSGVLFDKETIITNDHVVNVNLKQAKISIYLSKNTWIVLDALTLTDKINPESSSDQIITPFNNLDISFIKLSKQNQKVIASMGNLHPVQKGLPGDYKVGDTVTTVGFGLFLSKAISQQPLSSQGVISSIARFPIFEGTPSSDITPSLIVTSSSCWNGSSGGGLFDIKYNKLLGMICSNAEVNIPEILFDGPRSVLAKTEKVSKFSLCIPIEVINELSNYIQRCNKYDKINNRISNAWKLLPTHEEIEIDTSARL</sequence>
<dbReference type="Gene3D" id="2.40.10.10">
    <property type="entry name" value="Trypsin-like serine proteases"/>
    <property type="match status" value="2"/>
</dbReference>
<dbReference type="PANTHER" id="PTHR21004">
    <property type="entry name" value="SERINE PROTEASE-RELATED"/>
    <property type="match status" value="1"/>
</dbReference>
<dbReference type="Pfam" id="PF13365">
    <property type="entry name" value="Trypsin_2"/>
    <property type="match status" value="1"/>
</dbReference>
<name>A0A9P0QPQ8_9ASCO</name>
<evidence type="ECO:0000313" key="2">
    <source>
        <dbReference type="Proteomes" id="UP000837801"/>
    </source>
</evidence>
<dbReference type="InterPro" id="IPR009003">
    <property type="entry name" value="Peptidase_S1_PA"/>
</dbReference>
<protein>
    <recommendedName>
        <fullName evidence="3">Serine protease</fullName>
    </recommendedName>
</protein>
<dbReference type="PANTHER" id="PTHR21004:SF0">
    <property type="entry name" value="PEROXISOMAL LEADER PEPTIDE-PROCESSING PROTEASE"/>
    <property type="match status" value="1"/>
</dbReference>
<gene>
    <name evidence="1" type="ORF">CLIB1423_06S01750</name>
</gene>
<evidence type="ECO:0000313" key="1">
    <source>
        <dbReference type="EMBL" id="CAH2352231.1"/>
    </source>
</evidence>
<keyword evidence="2" id="KW-1185">Reference proteome</keyword>
<dbReference type="GO" id="GO:0005777">
    <property type="term" value="C:peroxisome"/>
    <property type="evidence" value="ECO:0007669"/>
    <property type="project" value="InterPro"/>
</dbReference>
<organism evidence="1 2">
    <name type="scientific">[Candida] railenensis</name>
    <dbReference type="NCBI Taxonomy" id="45579"/>
    <lineage>
        <taxon>Eukaryota</taxon>
        <taxon>Fungi</taxon>
        <taxon>Dikarya</taxon>
        <taxon>Ascomycota</taxon>
        <taxon>Saccharomycotina</taxon>
        <taxon>Pichiomycetes</taxon>
        <taxon>Debaryomycetaceae</taxon>
        <taxon>Kurtzmaniella</taxon>
    </lineage>
</organism>
<dbReference type="EMBL" id="CAKXYY010000006">
    <property type="protein sequence ID" value="CAH2352231.1"/>
    <property type="molecule type" value="Genomic_DNA"/>
</dbReference>
<dbReference type="Proteomes" id="UP000837801">
    <property type="component" value="Unassembled WGS sequence"/>
</dbReference>
<comment type="caution">
    <text evidence="1">The sequence shown here is derived from an EMBL/GenBank/DDBJ whole genome shotgun (WGS) entry which is preliminary data.</text>
</comment>
<dbReference type="GO" id="GO:0031998">
    <property type="term" value="P:regulation of fatty acid beta-oxidation"/>
    <property type="evidence" value="ECO:0007669"/>
    <property type="project" value="TreeGrafter"/>
</dbReference>
<dbReference type="GO" id="GO:0016485">
    <property type="term" value="P:protein processing"/>
    <property type="evidence" value="ECO:0007669"/>
    <property type="project" value="InterPro"/>
</dbReference>
<dbReference type="OrthoDB" id="17845at2759"/>
<dbReference type="GO" id="GO:0004252">
    <property type="term" value="F:serine-type endopeptidase activity"/>
    <property type="evidence" value="ECO:0007669"/>
    <property type="project" value="InterPro"/>
</dbReference>
<dbReference type="InterPro" id="IPR039245">
    <property type="entry name" value="TYSND1/DEG15"/>
</dbReference>
<reference evidence="1" key="1">
    <citation type="submission" date="2022-03" db="EMBL/GenBank/DDBJ databases">
        <authorList>
            <person name="Legras J.-L."/>
            <person name="Devillers H."/>
            <person name="Grondin C."/>
        </authorList>
    </citation>
    <scope>NUCLEOTIDE SEQUENCE</scope>
    <source>
        <strain evidence="1">CLIB 1423</strain>
    </source>
</reference>
<accession>A0A9P0QPQ8</accession>
<evidence type="ECO:0008006" key="3">
    <source>
        <dbReference type="Google" id="ProtNLM"/>
    </source>
</evidence>
<dbReference type="SUPFAM" id="SSF50494">
    <property type="entry name" value="Trypsin-like serine proteases"/>
    <property type="match status" value="1"/>
</dbReference>
<dbReference type="AlphaFoldDB" id="A0A9P0QPQ8"/>